<evidence type="ECO:0000256" key="1">
    <source>
        <dbReference type="ARBA" id="ARBA00004434"/>
    </source>
</evidence>
<organism evidence="10 11">
    <name type="scientific">Hyalella azteca</name>
    <name type="common">Amphipod</name>
    <dbReference type="NCBI Taxonomy" id="294128"/>
    <lineage>
        <taxon>Eukaryota</taxon>
        <taxon>Metazoa</taxon>
        <taxon>Ecdysozoa</taxon>
        <taxon>Arthropoda</taxon>
        <taxon>Crustacea</taxon>
        <taxon>Multicrustacea</taxon>
        <taxon>Malacostraca</taxon>
        <taxon>Eumalacostraca</taxon>
        <taxon>Peracarida</taxon>
        <taxon>Amphipoda</taxon>
        <taxon>Senticaudata</taxon>
        <taxon>Talitrida</taxon>
        <taxon>Talitroidea</taxon>
        <taxon>Hyalellidae</taxon>
        <taxon>Hyalella</taxon>
    </lineage>
</organism>
<dbReference type="GeneID" id="108680479"/>
<evidence type="ECO:0000256" key="4">
    <source>
        <dbReference type="ARBA" id="ARBA00022792"/>
    </source>
</evidence>
<dbReference type="RefSeq" id="XP_018024794.1">
    <property type="nucleotide sequence ID" value="XM_018169305.2"/>
</dbReference>
<evidence type="ECO:0000256" key="2">
    <source>
        <dbReference type="ARBA" id="ARBA00006771"/>
    </source>
</evidence>
<comment type="similarity">
    <text evidence="2 8">Belongs to the MICOS complex subunit Mic13 family.</text>
</comment>
<evidence type="ECO:0000256" key="9">
    <source>
        <dbReference type="SAM" id="MobiDB-lite"/>
    </source>
</evidence>
<dbReference type="KEGG" id="hazt:108680479"/>
<dbReference type="OrthoDB" id="5948578at2759"/>
<dbReference type="GO" id="GO:0042407">
    <property type="term" value="P:cristae formation"/>
    <property type="evidence" value="ECO:0007669"/>
    <property type="project" value="TreeGrafter"/>
</dbReference>
<dbReference type="Pfam" id="PF15884">
    <property type="entry name" value="QIL1"/>
    <property type="match status" value="1"/>
</dbReference>
<dbReference type="InterPro" id="IPR026769">
    <property type="entry name" value="Mic13"/>
</dbReference>
<evidence type="ECO:0000313" key="11">
    <source>
        <dbReference type="RefSeq" id="XP_018024794.1"/>
    </source>
</evidence>
<evidence type="ECO:0000313" key="10">
    <source>
        <dbReference type="Proteomes" id="UP000694843"/>
    </source>
</evidence>
<keyword evidence="10" id="KW-1185">Reference proteome</keyword>
<evidence type="ECO:0000256" key="6">
    <source>
        <dbReference type="ARBA" id="ARBA00023128"/>
    </source>
</evidence>
<gene>
    <name evidence="11" type="primary">LOC108680479</name>
</gene>
<name>A0A8B7PF78_HYAAZ</name>
<dbReference type="GO" id="GO:0061617">
    <property type="term" value="C:MICOS complex"/>
    <property type="evidence" value="ECO:0007669"/>
    <property type="project" value="UniProtKB-UniRule"/>
</dbReference>
<reference evidence="11" key="1">
    <citation type="submission" date="2025-08" db="UniProtKB">
        <authorList>
            <consortium name="RefSeq"/>
        </authorList>
    </citation>
    <scope>IDENTIFICATION</scope>
    <source>
        <tissue evidence="11">Whole organism</tissue>
    </source>
</reference>
<sequence length="154" mass="16896">MGKFTKLLWFGTRAGIAGGAVYALNEQRVWSSDTDTRAIYERARQTVPQEVADFSQTYITPYVPSKKYLHLDLSQHWNNAVLATFGFLSRLPELTADAAQYTAALATQAMAAVADAAPLEEQSEKPAAAAQDSVAHKHQHENLANTEDQASDQK</sequence>
<keyword evidence="7" id="KW-0472">Membrane</keyword>
<dbReference type="AlphaFoldDB" id="A0A8B7PF78"/>
<comment type="function">
    <text evidence="8">Component of the MICOS complex, a large protein complex of the mitochondrial inner membrane that plays crucial roles in the maintenance of crista junctions, inner membrane architecture, and formation of contact sites to the outer membrane.</text>
</comment>
<feature type="region of interest" description="Disordered" evidence="9">
    <location>
        <begin position="116"/>
        <end position="154"/>
    </location>
</feature>
<evidence type="ECO:0000256" key="8">
    <source>
        <dbReference type="RuleBase" id="RU363009"/>
    </source>
</evidence>
<dbReference type="GO" id="GO:0044284">
    <property type="term" value="C:mitochondrial crista junction"/>
    <property type="evidence" value="ECO:0007669"/>
    <property type="project" value="TreeGrafter"/>
</dbReference>
<keyword evidence="3" id="KW-0812">Transmembrane</keyword>
<comment type="subunit">
    <text evidence="8">Component of the mitochondrial contact site and cristae organizing system (MICOS) complex.</text>
</comment>
<dbReference type="PANTHER" id="PTHR31816">
    <property type="entry name" value="MICOS COMPLEX SUBUNIT MIC13"/>
    <property type="match status" value="1"/>
</dbReference>
<evidence type="ECO:0000256" key="3">
    <source>
        <dbReference type="ARBA" id="ARBA00022692"/>
    </source>
</evidence>
<accession>A0A8B7PF78</accession>
<protein>
    <recommendedName>
        <fullName evidence="8">MICOS complex subunit MIC13</fullName>
    </recommendedName>
</protein>
<dbReference type="PANTHER" id="PTHR31816:SF3">
    <property type="entry name" value="MICOS COMPLEX SUBUNIT MIC13"/>
    <property type="match status" value="1"/>
</dbReference>
<keyword evidence="4 8" id="KW-0999">Mitochondrion inner membrane</keyword>
<keyword evidence="5" id="KW-1133">Transmembrane helix</keyword>
<dbReference type="Proteomes" id="UP000694843">
    <property type="component" value="Unplaced"/>
</dbReference>
<evidence type="ECO:0000256" key="7">
    <source>
        <dbReference type="ARBA" id="ARBA00023136"/>
    </source>
</evidence>
<keyword evidence="6 8" id="KW-0496">Mitochondrion</keyword>
<evidence type="ECO:0000256" key="5">
    <source>
        <dbReference type="ARBA" id="ARBA00022989"/>
    </source>
</evidence>
<proteinExistence type="inferred from homology"/>
<comment type="subcellular location">
    <subcellularLocation>
        <location evidence="1 8">Mitochondrion inner membrane</location>
        <topology evidence="1 8">Single-pass membrane protein</topology>
    </subcellularLocation>
</comment>